<proteinExistence type="predicted"/>
<gene>
    <name evidence="1" type="ORF">CWN49_00350</name>
</gene>
<organism evidence="1 2">
    <name type="scientific">Klebsiella michiganensis</name>
    <dbReference type="NCBI Taxonomy" id="1134687"/>
    <lineage>
        <taxon>Bacteria</taxon>
        <taxon>Pseudomonadati</taxon>
        <taxon>Pseudomonadota</taxon>
        <taxon>Gammaproteobacteria</taxon>
        <taxon>Enterobacterales</taxon>
        <taxon>Enterobacteriaceae</taxon>
        <taxon>Klebsiella/Raoultella group</taxon>
        <taxon>Klebsiella</taxon>
    </lineage>
</organism>
<evidence type="ECO:0000313" key="2">
    <source>
        <dbReference type="Proteomes" id="UP000234667"/>
    </source>
</evidence>
<dbReference type="EMBL" id="PIDR01000001">
    <property type="protein sequence ID" value="PLO75743.1"/>
    <property type="molecule type" value="Genomic_DNA"/>
</dbReference>
<reference evidence="1 2" key="1">
    <citation type="submission" date="2017-11" db="EMBL/GenBank/DDBJ databases">
        <authorList>
            <person name="Han C.G."/>
        </authorList>
    </citation>
    <scope>NUCLEOTIDE SEQUENCE [LARGE SCALE GENOMIC DNA]</scope>
    <source>
        <strain evidence="1 2">A10</strain>
    </source>
</reference>
<sequence>MKGRERARRRRCRPAPFPWREPSFLVVHACGRTRSGKRGCQRTGNPFIKALQACQTSSVPEWRGIPPPGLAT</sequence>
<dbReference type="Proteomes" id="UP000234667">
    <property type="component" value="Unassembled WGS sequence"/>
</dbReference>
<dbReference type="AlphaFoldDB" id="A0A2J5QBR7"/>
<protein>
    <submittedName>
        <fullName evidence="1">Uncharacterized protein</fullName>
    </submittedName>
</protein>
<reference evidence="1 2" key="2">
    <citation type="submission" date="2018-01" db="EMBL/GenBank/DDBJ databases">
        <title>Genomic study of Klebsiella pneumoniae.</title>
        <authorList>
            <person name="Yang Y."/>
            <person name="Bicalho R."/>
        </authorList>
    </citation>
    <scope>NUCLEOTIDE SEQUENCE [LARGE SCALE GENOMIC DNA]</scope>
    <source>
        <strain evidence="1 2">A10</strain>
    </source>
</reference>
<evidence type="ECO:0000313" key="1">
    <source>
        <dbReference type="EMBL" id="PLO75743.1"/>
    </source>
</evidence>
<comment type="caution">
    <text evidence="1">The sequence shown here is derived from an EMBL/GenBank/DDBJ whole genome shotgun (WGS) entry which is preliminary data.</text>
</comment>
<accession>A0A2J5QBR7</accession>
<name>A0A2J5QBR7_9ENTR</name>